<proteinExistence type="predicted"/>
<reference evidence="1" key="1">
    <citation type="submission" date="2023-04" db="EMBL/GenBank/DDBJ databases">
        <title>Candida boidinii NBRC 1967.</title>
        <authorList>
            <person name="Ichikawa N."/>
            <person name="Sato H."/>
            <person name="Tonouchi N."/>
        </authorList>
    </citation>
    <scope>NUCLEOTIDE SEQUENCE</scope>
    <source>
        <strain evidence="1">NBRC 1967</strain>
    </source>
</reference>
<dbReference type="EMBL" id="BSXV01000280">
    <property type="protein sequence ID" value="GME88401.1"/>
    <property type="molecule type" value="Genomic_DNA"/>
</dbReference>
<organism evidence="1 2">
    <name type="scientific">Candida boidinii</name>
    <name type="common">Yeast</name>
    <dbReference type="NCBI Taxonomy" id="5477"/>
    <lineage>
        <taxon>Eukaryota</taxon>
        <taxon>Fungi</taxon>
        <taxon>Dikarya</taxon>
        <taxon>Ascomycota</taxon>
        <taxon>Saccharomycotina</taxon>
        <taxon>Pichiomycetes</taxon>
        <taxon>Pichiales</taxon>
        <taxon>Pichiaceae</taxon>
        <taxon>Ogataea</taxon>
        <taxon>Ogataea/Candida clade</taxon>
    </lineage>
</organism>
<dbReference type="Proteomes" id="UP001165101">
    <property type="component" value="Unassembled WGS sequence"/>
</dbReference>
<protein>
    <submittedName>
        <fullName evidence="1">Unnamed protein product</fullName>
    </submittedName>
</protein>
<evidence type="ECO:0000313" key="1">
    <source>
        <dbReference type="EMBL" id="GME88401.1"/>
    </source>
</evidence>
<accession>A0ACB5THM7</accession>
<evidence type="ECO:0000313" key="2">
    <source>
        <dbReference type="Proteomes" id="UP001165101"/>
    </source>
</evidence>
<sequence>MSQEGGKKIVIVGAGVIGLTIAHELLSKFPGEYDIQLVAQHLPGDFAQLYTSPWAGAHWSSPPSTKDNPKVQEWHIKGYNKFLELSKNPECWIKPMDIYFGDIPKTTCCGGISKDSKVKIGQSSETEPWFKDRVVGYEWLGSDEKRFPGVVNLHKILTFTISTTFYLTYLMNDCIKLGLKVRRHTIKNLAEGYSLPFFPNPDIVINCTGLLFTKLPDCKDEKLHPIRGHVIVLENELPYQIYFEEEDPVKEGEFFMMFPRKEGGLVIGGIYDDDTWDNSIDEVYVNRLKTKTQKYVKEFPGDFKIVRHQVAFRPGRTGGPLISLDKIANINKPVIHNYGCGSLGYIESFGVAEETIKLLDGFYSKKTSSKL</sequence>
<comment type="caution">
    <text evidence="1">The sequence shown here is derived from an EMBL/GenBank/DDBJ whole genome shotgun (WGS) entry which is preliminary data.</text>
</comment>
<name>A0ACB5THM7_CANBO</name>
<gene>
    <name evidence="1" type="ORF">Cboi01_000088200</name>
</gene>
<keyword evidence="2" id="KW-1185">Reference proteome</keyword>